<keyword evidence="2" id="KW-0808">Transferase</keyword>
<feature type="compositionally biased region" description="Low complexity" evidence="4">
    <location>
        <begin position="2548"/>
        <end position="2558"/>
    </location>
</feature>
<keyword evidence="1" id="KW-0489">Methyltransferase</keyword>
<evidence type="ECO:0000313" key="8">
    <source>
        <dbReference type="Proteomes" id="UP001189429"/>
    </source>
</evidence>
<dbReference type="SUPFAM" id="SSF53335">
    <property type="entry name" value="S-adenosyl-L-methionine-dependent methyltransferases"/>
    <property type="match status" value="1"/>
</dbReference>
<evidence type="ECO:0000259" key="6">
    <source>
        <dbReference type="Pfam" id="PF14438"/>
    </source>
</evidence>
<feature type="domain" description="LsmAD" evidence="5">
    <location>
        <begin position="2208"/>
        <end position="2266"/>
    </location>
</feature>
<reference evidence="7" key="1">
    <citation type="submission" date="2023-10" db="EMBL/GenBank/DDBJ databases">
        <authorList>
            <person name="Chen Y."/>
            <person name="Shah S."/>
            <person name="Dougan E. K."/>
            <person name="Thang M."/>
            <person name="Chan C."/>
        </authorList>
    </citation>
    <scope>NUCLEOTIDE SEQUENCE [LARGE SCALE GENOMIC DNA]</scope>
</reference>
<evidence type="ECO:0000313" key="7">
    <source>
        <dbReference type="EMBL" id="CAK0798302.1"/>
    </source>
</evidence>
<evidence type="ECO:0000259" key="5">
    <source>
        <dbReference type="Pfam" id="PF06741"/>
    </source>
</evidence>
<feature type="region of interest" description="Disordered" evidence="4">
    <location>
        <begin position="2529"/>
        <end position="2656"/>
    </location>
</feature>
<dbReference type="EMBL" id="CAUYUJ010001914">
    <property type="protein sequence ID" value="CAK0798302.1"/>
    <property type="molecule type" value="Genomic_DNA"/>
</dbReference>
<keyword evidence="8" id="KW-1185">Reference proteome</keyword>
<feature type="domain" description="Ataxin 2 SM" evidence="6">
    <location>
        <begin position="2060"/>
        <end position="2133"/>
    </location>
</feature>
<dbReference type="InterPro" id="IPR011010">
    <property type="entry name" value="DNA_brk_join_enz"/>
</dbReference>
<evidence type="ECO:0000256" key="1">
    <source>
        <dbReference type="ARBA" id="ARBA00022603"/>
    </source>
</evidence>
<dbReference type="InterPro" id="IPR025852">
    <property type="entry name" value="SM_dom_ATX"/>
</dbReference>
<dbReference type="Pfam" id="PF00145">
    <property type="entry name" value="DNA_methylase"/>
    <property type="match status" value="1"/>
</dbReference>
<evidence type="ECO:0000256" key="2">
    <source>
        <dbReference type="ARBA" id="ARBA00022679"/>
    </source>
</evidence>
<feature type="compositionally biased region" description="Gly residues" evidence="4">
    <location>
        <begin position="167"/>
        <end position="176"/>
    </location>
</feature>
<dbReference type="InterPro" id="IPR001525">
    <property type="entry name" value="C5_MeTfrase"/>
</dbReference>
<dbReference type="Gene3D" id="1.10.443.10">
    <property type="entry name" value="Intergrase catalytic core"/>
    <property type="match status" value="1"/>
</dbReference>
<evidence type="ECO:0008006" key="9">
    <source>
        <dbReference type="Google" id="ProtNLM"/>
    </source>
</evidence>
<feature type="region of interest" description="Disordered" evidence="4">
    <location>
        <begin position="154"/>
        <end position="210"/>
    </location>
</feature>
<name>A0ABN9PYX2_9DINO</name>
<dbReference type="InterPro" id="IPR013762">
    <property type="entry name" value="Integrase-like_cat_sf"/>
</dbReference>
<feature type="compositionally biased region" description="Low complexity" evidence="4">
    <location>
        <begin position="514"/>
        <end position="528"/>
    </location>
</feature>
<feature type="compositionally biased region" description="Low complexity" evidence="4">
    <location>
        <begin position="474"/>
        <end position="486"/>
    </location>
</feature>
<feature type="compositionally biased region" description="Polar residues" evidence="4">
    <location>
        <begin position="2587"/>
        <end position="2610"/>
    </location>
</feature>
<feature type="compositionally biased region" description="Low complexity" evidence="4">
    <location>
        <begin position="2746"/>
        <end position="2769"/>
    </location>
</feature>
<dbReference type="Gene3D" id="3.40.50.150">
    <property type="entry name" value="Vaccinia Virus protein VP39"/>
    <property type="match status" value="1"/>
</dbReference>
<proteinExistence type="predicted"/>
<dbReference type="Pfam" id="PF14438">
    <property type="entry name" value="SM-ATX"/>
    <property type="match status" value="1"/>
</dbReference>
<dbReference type="PANTHER" id="PTHR12854:SF7">
    <property type="entry name" value="ATAXIN-2 HOMOLOG"/>
    <property type="match status" value="1"/>
</dbReference>
<comment type="caution">
    <text evidence="7">The sequence shown here is derived from an EMBL/GenBank/DDBJ whole genome shotgun (WGS) entry which is preliminary data.</text>
</comment>
<dbReference type="Proteomes" id="UP001189429">
    <property type="component" value="Unassembled WGS sequence"/>
</dbReference>
<evidence type="ECO:0000256" key="4">
    <source>
        <dbReference type="SAM" id="MobiDB-lite"/>
    </source>
</evidence>
<feature type="compositionally biased region" description="Low complexity" evidence="4">
    <location>
        <begin position="2044"/>
        <end position="2053"/>
    </location>
</feature>
<feature type="region of interest" description="Disordered" evidence="4">
    <location>
        <begin position="2030"/>
        <end position="2054"/>
    </location>
</feature>
<protein>
    <recommendedName>
        <fullName evidence="9">DNA (cytosine-5-)-methyltransferase</fullName>
    </recommendedName>
</protein>
<dbReference type="Pfam" id="PF06741">
    <property type="entry name" value="LsmAD"/>
    <property type="match status" value="1"/>
</dbReference>
<feature type="compositionally biased region" description="Low complexity" evidence="4">
    <location>
        <begin position="2627"/>
        <end position="2656"/>
    </location>
</feature>
<feature type="compositionally biased region" description="Basic and acidic residues" evidence="4">
    <location>
        <begin position="2237"/>
        <end position="2256"/>
    </location>
</feature>
<feature type="compositionally biased region" description="Basic and acidic residues" evidence="4">
    <location>
        <begin position="2271"/>
        <end position="2280"/>
    </location>
</feature>
<dbReference type="InterPro" id="IPR045117">
    <property type="entry name" value="ATXN2-like"/>
</dbReference>
<feature type="region of interest" description="Disordered" evidence="4">
    <location>
        <begin position="2337"/>
        <end position="2359"/>
    </location>
</feature>
<gene>
    <name evidence="7" type="ORF">PCOR1329_LOCUS7096</name>
</gene>
<feature type="region of interest" description="Disordered" evidence="4">
    <location>
        <begin position="2371"/>
        <end position="2428"/>
    </location>
</feature>
<feature type="compositionally biased region" description="Basic and acidic residues" evidence="4">
    <location>
        <begin position="2337"/>
        <end position="2348"/>
    </location>
</feature>
<dbReference type="PANTHER" id="PTHR12854">
    <property type="entry name" value="ATAXIN 2-RELATED"/>
    <property type="match status" value="1"/>
</dbReference>
<dbReference type="SUPFAM" id="SSF56349">
    <property type="entry name" value="DNA breaking-rejoining enzymes"/>
    <property type="match status" value="1"/>
</dbReference>
<dbReference type="InterPro" id="IPR029063">
    <property type="entry name" value="SAM-dependent_MTases_sf"/>
</dbReference>
<feature type="region of interest" description="Disordered" evidence="4">
    <location>
        <begin position="2237"/>
        <end position="2312"/>
    </location>
</feature>
<organism evidence="7 8">
    <name type="scientific">Prorocentrum cordatum</name>
    <dbReference type="NCBI Taxonomy" id="2364126"/>
    <lineage>
        <taxon>Eukaryota</taxon>
        <taxon>Sar</taxon>
        <taxon>Alveolata</taxon>
        <taxon>Dinophyceae</taxon>
        <taxon>Prorocentrales</taxon>
        <taxon>Prorocentraceae</taxon>
        <taxon>Prorocentrum</taxon>
    </lineage>
</organism>
<dbReference type="InterPro" id="IPR009604">
    <property type="entry name" value="LsmAD_domain"/>
</dbReference>
<sequence>MERAAPAAVGWPFPRGAWLDAALNGELVPGLPLAAGARVLARVKDDFGAPQGVEMLEVEVAYQADAFGRYFKGRHVGASDPYFSWYAASCGQRGARPLATVFHLCKCSADECGAVAPVGAVVEHLDVWQVVDPRDVAREQAKLICPAADPGALVMTDAPTAEPLPGELGGWPLGDGGNEDEEEPRGPPRKRAREVEGTPTPGGPGEASPLDQEIAGLEETAEDPELEARLARLGGRAARGVPRQGTPKNAARPAGAVGERLAQVVAGRAAAAAPARTGAAGSRSRLASALTAALLGRDDDDAEDGAESDTERLGGRDRYQGVNIKRDLFRRIARQRPGALLENGLGHLRSQFTQQLSAGEADPLAPCATQFLNTVFFVAHPPRTPGTDEVRVLRTLGLALDGILRGEVVETADLLMQEFKARTMAIRDGNWRSARWLTLVAQEQLPSGASLDEENAAEKVEARELKAMRILAGRVPGDGPAVPPAGKKQPAARRASRSPTRSVQLLSDSEGDPDASAAARVPPADAAAGRSFAQHKAAHPRREGETQDGLGSGVRADAAKAAAPSMPLPALRPPERQLRGSSQARRWRQMLAEVGTGVSSKFRLALAVHEAVHGSPGAIGRYVRKMCTSPDPTASFARLREVLPLPLPDAPLFERHRAAWYLHQQLPETCEVDAATAQGWAQLVVFSLNYQYTGHMRCPTVAARRPTASQISALGIVQEACEYFVQDAATAFELPDWDQVIASRTVSYGGEETSRALPLSLAGIMPGLPARGVAASVKAVDIADAQVGAWLADPTLALLPRDEWPAEVPRAAIQVTSKQEWYSIGTKLVELGLAAPIADDRIFKVGNRKVLAGAFGVAKGGAPSPGQACVQRLIINMVPANSYQRIMRDDIGTLSASPSWVAIPLPEGHMLLWSSDDQASAFYCYELPEAWQPYMALAEAIPNELIGVPGPGKTHLALRVIPMGWINAVTVFQHCHRRLGFGSRPLAAGFPAELEWRKDRPLPFKSKELEQQWIQYYIDDWDHGEVVPNAMVAELLGTMSCAQEEQRAAYGRSGISVAPGKAKHRALVLERMGAGLDGAVGRVGVTTEKLHQLLAFILWGMGRQGLSSQGMLMILGRCVRAAEFRRPFMGFLNSVWAAGRWTRPQAVPLGMCDELLGFAMALPLAYTDLRARIDTCVIATDASERAGGICHTAGLSAQGVACARGGASAVTLRPGAVAAPVRGVRWRPRIVLIELFAGAAGAAVAASRLPIDVMAHVSCEVEPAARRLVRRRWAGVIELGNIEAVDAARFTEMLKGYARDADWVVLTAGSPCQDLASINVVGTGLEGSRSRLFFRVPELIQAAEAAFPKRTMWFVENVFSMTLESRAEFTRALGVTPVFLDARCLTHVRRPRLYWCSWPVTAFLASDATVETKGVGEAAYFKVSLAVERLPLSASLLEGWSTLDPEADLPCFTRPIPRRHPPFRPVGLDRASVQAAERWAADSYRYQVNNYEDGSLIWDARRERGRLPVPEERAALMGFDRLYFQAAVKDSAPAAERDSVIESLIGNAFCVQAVMYLLGSWLAQVGALAAAIPGSSCLAVGTCEANWNVVPDFQQPGHHDPQLERSLIVEFLRVADRGGTDVRLDTGAPYRARAWPRAALRAHLWAWRIAKGFRWQRPGHISALELEAAVAGARWRCRAVENHRCRYLHILDAQAIAAVSTKGRSSARALQPALRRLNSLLLATAGYPLYGYCDTDVSRVTAQAMARRAAARSQPLRESMVTPLNLQRYRAAVDDVVDFWIQEHRQPQTPAQVDAGVAAFIESRWLSGGSLFEINNAIAGITHAFPPVRGHLRDSWRLAKTWQRLEPAGRALPIGPLIAAAFAGAFAAVGQLGAAAVLAAGYDAFLRTGEMTSLVWSDVQLYPLRQMAVLQLRNTKSQHQTGAREFVLVRSGVAVALLARAKAQAHKQDLCLGMEPSSFMSTFGRVRELLELQDAKLTLYSWRRGGASADFRSHGSMEQTLLRGRWASARTARLYVQDAVAEVPSVAGMQTGGRGAARKGEGRGAAAPAGRPADVSSVNRDRLTYCLLGLVSRTLTVKLRGDTVYEGKFHSCDVNGDQSITLKHARKVTDDPSADTAVIPSLIISGKDWLQVTGMDIPPLAEPEEPSQKFATDSEITKGNGQIEQRELVPWTDNSVPETAGGLGSAKDIERFDQFEVAKRMTGRDSGDFAIEQYTTQLDVKKMDPDVRRRADAIAREIEAGQQHSHTEEKLEGGDRDGDEEAAFGASAPIVKREEPREQPAAKASGAIPQLPSREPGGGLPGSNRLANDLGGQKRGMMSEMKRINALNLEPTLPKVDHVRRSFKDTNSRSRAPQDPMNLKAEFQQSLEKIKGKEAAKAKTPGNAPGSGDATWSAGQSQGQPTFAMAPHGSDQGGYPNNSGGDAAKNMSKASSLNPAAKAFSMNPAAGEFTPSGGAAATTSVSTPKAQPVISMKQFPVLKTKNWEMSRKDLKELLEPFFQKSKDPMSPMNTGSEWANAKGPPYIQTLGQPRAGTQPQMTPGPCAGSCTGGWQQQRPQGPQGHGPGMNPAGAGNSGGAQPSADDWRAKSMQQAQPMTQPGQGVNAGGNQPQMYGQMYMGSGPAQGCGGCMPQQGQQHQPQQPAQQLQQQQQGTGGFAPQMMMAGCPQQGQMMMVAPGQGGGQCGMGMVNAGAMPKMPGPQQQMMVMQQGPQGQQQQMMYVMVAPGQGGCFPQGGFMPQGGCMAGPPQGQGDQSQGQMMQQQMFQQQQRGQG</sequence>
<accession>A0ABN9PYX2</accession>
<feature type="region of interest" description="Disordered" evidence="4">
    <location>
        <begin position="2740"/>
        <end position="2769"/>
    </location>
</feature>
<keyword evidence="3" id="KW-0233">DNA recombination</keyword>
<feature type="region of interest" description="Disordered" evidence="4">
    <location>
        <begin position="235"/>
        <end position="256"/>
    </location>
</feature>
<evidence type="ECO:0000256" key="3">
    <source>
        <dbReference type="ARBA" id="ARBA00023172"/>
    </source>
</evidence>
<feature type="region of interest" description="Disordered" evidence="4">
    <location>
        <begin position="474"/>
        <end position="581"/>
    </location>
</feature>